<evidence type="ECO:0000313" key="5">
    <source>
        <dbReference type="EMBL" id="RCJ32606.1"/>
    </source>
</evidence>
<gene>
    <name evidence="5" type="ORF">A6769_27420</name>
</gene>
<evidence type="ECO:0000313" key="6">
    <source>
        <dbReference type="Proteomes" id="UP000252085"/>
    </source>
</evidence>
<comment type="caution">
    <text evidence="5">The sequence shown here is derived from an EMBL/GenBank/DDBJ whole genome shotgun (WGS) entry which is preliminary data.</text>
</comment>
<dbReference type="SUPFAM" id="SSF88659">
    <property type="entry name" value="Sigma3 and sigma4 domains of RNA polymerase sigma factors"/>
    <property type="match status" value="1"/>
</dbReference>
<dbReference type="GO" id="GO:0006352">
    <property type="term" value="P:DNA-templated transcription initiation"/>
    <property type="evidence" value="ECO:0007669"/>
    <property type="project" value="InterPro"/>
</dbReference>
<dbReference type="AlphaFoldDB" id="A0A367R7X8"/>
<keyword evidence="1" id="KW-0805">Transcription regulation</keyword>
<dbReference type="GO" id="GO:0003677">
    <property type="term" value="F:DNA binding"/>
    <property type="evidence" value="ECO:0007669"/>
    <property type="project" value="UniProtKB-KW"/>
</dbReference>
<dbReference type="PANTHER" id="PTHR30385">
    <property type="entry name" value="SIGMA FACTOR F FLAGELLAR"/>
    <property type="match status" value="1"/>
</dbReference>
<accession>A0A367R7X8</accession>
<organism evidence="5 6">
    <name type="scientific">Nostoc punctiforme NIES-2108</name>
    <dbReference type="NCBI Taxonomy" id="1356359"/>
    <lineage>
        <taxon>Bacteria</taxon>
        <taxon>Bacillati</taxon>
        <taxon>Cyanobacteriota</taxon>
        <taxon>Cyanophyceae</taxon>
        <taxon>Nostocales</taxon>
        <taxon>Nostocaceae</taxon>
        <taxon>Nostoc</taxon>
    </lineage>
</organism>
<evidence type="ECO:0000256" key="4">
    <source>
        <dbReference type="ARBA" id="ARBA00023163"/>
    </source>
</evidence>
<evidence type="ECO:0008006" key="7">
    <source>
        <dbReference type="Google" id="ProtNLM"/>
    </source>
</evidence>
<evidence type="ECO:0000256" key="1">
    <source>
        <dbReference type="ARBA" id="ARBA00023015"/>
    </source>
</evidence>
<proteinExistence type="predicted"/>
<dbReference type="InterPro" id="IPR014284">
    <property type="entry name" value="RNA_pol_sigma-70_dom"/>
</dbReference>
<dbReference type="InterPro" id="IPR013324">
    <property type="entry name" value="RNA_pol_sigma_r3/r4-like"/>
</dbReference>
<keyword evidence="4" id="KW-0804">Transcription</keyword>
<dbReference type="GO" id="GO:0016987">
    <property type="term" value="F:sigma factor activity"/>
    <property type="evidence" value="ECO:0007669"/>
    <property type="project" value="UniProtKB-KW"/>
</dbReference>
<dbReference type="Proteomes" id="UP000252085">
    <property type="component" value="Unassembled WGS sequence"/>
</dbReference>
<dbReference type="NCBIfam" id="TIGR02937">
    <property type="entry name" value="sigma70-ECF"/>
    <property type="match status" value="1"/>
</dbReference>
<evidence type="ECO:0000256" key="3">
    <source>
        <dbReference type="ARBA" id="ARBA00023125"/>
    </source>
</evidence>
<dbReference type="PANTHER" id="PTHR30385:SF7">
    <property type="entry name" value="RNA POLYMERASE SIGMA FACTOR FLIA"/>
    <property type="match status" value="1"/>
</dbReference>
<reference evidence="5 6" key="1">
    <citation type="submission" date="2016-04" db="EMBL/GenBank/DDBJ databases">
        <authorList>
            <person name="Evans L.H."/>
            <person name="Alamgir A."/>
            <person name="Owens N."/>
            <person name="Weber N.D."/>
            <person name="Virtaneva K."/>
            <person name="Barbian K."/>
            <person name="Babar A."/>
            <person name="Rosenke K."/>
        </authorList>
    </citation>
    <scope>NUCLEOTIDE SEQUENCE [LARGE SCALE GENOMIC DNA]</scope>
    <source>
        <strain evidence="5">NIES-2108</strain>
    </source>
</reference>
<dbReference type="EMBL" id="LXQE01000164">
    <property type="protein sequence ID" value="RCJ32606.1"/>
    <property type="molecule type" value="Genomic_DNA"/>
</dbReference>
<evidence type="ECO:0000256" key="2">
    <source>
        <dbReference type="ARBA" id="ARBA00023082"/>
    </source>
</evidence>
<keyword evidence="3" id="KW-0238">DNA-binding</keyword>
<name>A0A367R7X8_NOSPU</name>
<keyword evidence="2" id="KW-0731">Sigma factor</keyword>
<sequence length="483" mass="56387">MIVKRKTLVEMFSTFLKIVDHNNYPVLTWQTDPRLKRNIEDMIAQDPAAKEEIWARYWLQEALQNRLNSLAKGHINFYLEETFYWVARKIKIKFTSNDLTWMDYWQIARAITATELIRVLGNYDFNSTKLKTYAQMRITTVVLDKVRVGRDLNKYSDWALLRNITKKSLRQALQKININEQQESPYLLAWSCFKEIYVPSTTVQSHRLSAPSSQQLTMMAERYNQLRSPLSISEDISHLDIKKLLETCIQAVRDNSKTPVISSLDAPNITVDNLLIQIPDDEEEDENVQSLNQVLVNAFNELPADKKNLLILNHGLELIQADIGQIFNLKQYQVAREIKRLHKLLLQELAEWGIQNLGITLTLQEIDQKSKEMYRWLIPYCKGILHQFLQALLTDVTEDVIAILKLRYGRHLNQEQVALELQISEDLISLRLAQVKENLQLQFQEQLQDKLGINLASILSANRQIMKLVNEWLNDANHEIFEM</sequence>
<protein>
    <recommendedName>
        <fullName evidence="7">Group 3/4 sigma-70 RNA polymerase sigma factor</fullName>
    </recommendedName>
</protein>